<evidence type="ECO:0000313" key="1">
    <source>
        <dbReference type="EMBL" id="KAJ1147857.1"/>
    </source>
</evidence>
<gene>
    <name evidence="1" type="ORF">NDU88_000701</name>
</gene>
<name>A0AAV7R831_PLEWA</name>
<dbReference type="EMBL" id="JANPWB010000009">
    <property type="protein sequence ID" value="KAJ1147857.1"/>
    <property type="molecule type" value="Genomic_DNA"/>
</dbReference>
<reference evidence="1" key="1">
    <citation type="journal article" date="2022" name="bioRxiv">
        <title>Sequencing and chromosome-scale assembly of the giantPleurodeles waltlgenome.</title>
        <authorList>
            <person name="Brown T."/>
            <person name="Elewa A."/>
            <person name="Iarovenko S."/>
            <person name="Subramanian E."/>
            <person name="Araus A.J."/>
            <person name="Petzold A."/>
            <person name="Susuki M."/>
            <person name="Suzuki K.-i.T."/>
            <person name="Hayashi T."/>
            <person name="Toyoda A."/>
            <person name="Oliveira C."/>
            <person name="Osipova E."/>
            <person name="Leigh N.D."/>
            <person name="Simon A."/>
            <person name="Yun M.H."/>
        </authorList>
    </citation>
    <scope>NUCLEOTIDE SEQUENCE</scope>
    <source>
        <strain evidence="1">20211129_DDA</strain>
        <tissue evidence="1">Liver</tissue>
    </source>
</reference>
<comment type="caution">
    <text evidence="1">The sequence shown here is derived from an EMBL/GenBank/DDBJ whole genome shotgun (WGS) entry which is preliminary data.</text>
</comment>
<dbReference type="Proteomes" id="UP001066276">
    <property type="component" value="Chromosome 5"/>
</dbReference>
<evidence type="ECO:0000313" key="2">
    <source>
        <dbReference type="Proteomes" id="UP001066276"/>
    </source>
</evidence>
<accession>A0AAV7R831</accession>
<keyword evidence="2" id="KW-1185">Reference proteome</keyword>
<proteinExistence type="predicted"/>
<organism evidence="1 2">
    <name type="scientific">Pleurodeles waltl</name>
    <name type="common">Iberian ribbed newt</name>
    <dbReference type="NCBI Taxonomy" id="8319"/>
    <lineage>
        <taxon>Eukaryota</taxon>
        <taxon>Metazoa</taxon>
        <taxon>Chordata</taxon>
        <taxon>Craniata</taxon>
        <taxon>Vertebrata</taxon>
        <taxon>Euteleostomi</taxon>
        <taxon>Amphibia</taxon>
        <taxon>Batrachia</taxon>
        <taxon>Caudata</taxon>
        <taxon>Salamandroidea</taxon>
        <taxon>Salamandridae</taxon>
        <taxon>Pleurodelinae</taxon>
        <taxon>Pleurodeles</taxon>
    </lineage>
</organism>
<sequence>MPRDAWCFLPSKSSLIWQCQILDLKTTRLRGGPSCEKQRRHEHRVIYGRRSVAPVVGTTLHKRRLSSEFKRLERILGIVK</sequence>
<protein>
    <submittedName>
        <fullName evidence="1">Uncharacterized protein</fullName>
    </submittedName>
</protein>
<dbReference type="AlphaFoldDB" id="A0AAV7R831"/>